<feature type="non-terminal residue" evidence="1">
    <location>
        <position position="1"/>
    </location>
</feature>
<dbReference type="Proteomes" id="UP000265618">
    <property type="component" value="Unassembled WGS sequence"/>
</dbReference>
<keyword evidence="2" id="KW-1185">Reference proteome</keyword>
<gene>
    <name evidence="1" type="ORF">KIPB_016297</name>
</gene>
<comment type="caution">
    <text evidence="1">The sequence shown here is derived from an EMBL/GenBank/DDBJ whole genome shotgun (WGS) entry which is preliminary data.</text>
</comment>
<dbReference type="EMBL" id="BDIP01009837">
    <property type="protein sequence ID" value="GIQ92494.1"/>
    <property type="molecule type" value="Genomic_DNA"/>
</dbReference>
<evidence type="ECO:0000313" key="2">
    <source>
        <dbReference type="Proteomes" id="UP000265618"/>
    </source>
</evidence>
<accession>A0A9K3DEF2</accession>
<dbReference type="InterPro" id="IPR015915">
    <property type="entry name" value="Kelch-typ_b-propeller"/>
</dbReference>
<dbReference type="Gene3D" id="2.120.10.80">
    <property type="entry name" value="Kelch-type beta propeller"/>
    <property type="match status" value="1"/>
</dbReference>
<proteinExistence type="predicted"/>
<dbReference type="AlphaFoldDB" id="A0A9K3DEF2"/>
<name>A0A9K3DEF2_9EUKA</name>
<evidence type="ECO:0000313" key="1">
    <source>
        <dbReference type="EMBL" id="GIQ92494.1"/>
    </source>
</evidence>
<organism evidence="1 2">
    <name type="scientific">Kipferlia bialata</name>
    <dbReference type="NCBI Taxonomy" id="797122"/>
    <lineage>
        <taxon>Eukaryota</taxon>
        <taxon>Metamonada</taxon>
        <taxon>Carpediemonas-like organisms</taxon>
        <taxon>Kipferlia</taxon>
    </lineage>
</organism>
<protein>
    <submittedName>
        <fullName evidence="1">Uncharacterized protein</fullName>
    </submittedName>
</protein>
<sequence>SVLFNDTYCLDLKQSRWHRLAIPAAESPSPRYGHSLCQGD</sequence>
<dbReference type="SUPFAM" id="SSF117281">
    <property type="entry name" value="Kelch motif"/>
    <property type="match status" value="1"/>
</dbReference>
<feature type="non-terminal residue" evidence="1">
    <location>
        <position position="40"/>
    </location>
</feature>
<reference evidence="1 2" key="1">
    <citation type="journal article" date="2018" name="PLoS ONE">
        <title>The draft genome of Kipferlia bialata reveals reductive genome evolution in fornicate parasites.</title>
        <authorList>
            <person name="Tanifuji G."/>
            <person name="Takabayashi S."/>
            <person name="Kume K."/>
            <person name="Takagi M."/>
            <person name="Nakayama T."/>
            <person name="Kamikawa R."/>
            <person name="Inagaki Y."/>
            <person name="Hashimoto T."/>
        </authorList>
    </citation>
    <scope>NUCLEOTIDE SEQUENCE [LARGE SCALE GENOMIC DNA]</scope>
    <source>
        <strain evidence="1">NY0173</strain>
    </source>
</reference>